<dbReference type="InterPro" id="IPR051783">
    <property type="entry name" value="NAD(P)-dependent_oxidoreduct"/>
</dbReference>
<feature type="region of interest" description="Disordered" evidence="1">
    <location>
        <begin position="323"/>
        <end position="353"/>
    </location>
</feature>
<protein>
    <submittedName>
        <fullName evidence="3">NAD-dependent epimerase/dehydratase family protein</fullName>
    </submittedName>
</protein>
<dbReference type="Proteomes" id="UP000570678">
    <property type="component" value="Unassembled WGS sequence"/>
</dbReference>
<gene>
    <name evidence="3" type="ORF">HGA15_23850</name>
</gene>
<evidence type="ECO:0000313" key="4">
    <source>
        <dbReference type="Proteomes" id="UP000570678"/>
    </source>
</evidence>
<dbReference type="Gene3D" id="3.40.50.720">
    <property type="entry name" value="NAD(P)-binding Rossmann-like Domain"/>
    <property type="match status" value="1"/>
</dbReference>
<dbReference type="RefSeq" id="WP_062975145.1">
    <property type="nucleotide sequence ID" value="NZ_JAAXOT010000013.1"/>
</dbReference>
<evidence type="ECO:0000256" key="1">
    <source>
        <dbReference type="SAM" id="MobiDB-lite"/>
    </source>
</evidence>
<dbReference type="Pfam" id="PF01370">
    <property type="entry name" value="Epimerase"/>
    <property type="match status" value="1"/>
</dbReference>
<organism evidence="3 4">
    <name type="scientific">Nocardia flavorosea</name>
    <dbReference type="NCBI Taxonomy" id="53429"/>
    <lineage>
        <taxon>Bacteria</taxon>
        <taxon>Bacillati</taxon>
        <taxon>Actinomycetota</taxon>
        <taxon>Actinomycetes</taxon>
        <taxon>Mycobacteriales</taxon>
        <taxon>Nocardiaceae</taxon>
        <taxon>Nocardia</taxon>
    </lineage>
</organism>
<keyword evidence="4" id="KW-1185">Reference proteome</keyword>
<dbReference type="SUPFAM" id="SSF51735">
    <property type="entry name" value="NAD(P)-binding Rossmann-fold domains"/>
    <property type="match status" value="1"/>
</dbReference>
<dbReference type="PANTHER" id="PTHR48079:SF6">
    <property type="entry name" value="NAD(P)-BINDING DOMAIN-CONTAINING PROTEIN-RELATED"/>
    <property type="match status" value="1"/>
</dbReference>
<proteinExistence type="predicted"/>
<evidence type="ECO:0000313" key="3">
    <source>
        <dbReference type="EMBL" id="NKY59130.1"/>
    </source>
</evidence>
<dbReference type="AlphaFoldDB" id="A0A846YNF4"/>
<sequence>MRVVVTGATGNVGTAVLDALSTTPEVTSIAGLARRKPATERPGVEWVAADVRSTDLAAIFRGAAAVVHLAWAFQPTRRPLDTWHTNVGGTERVLDAVATAGVPALVYASSIGAYSPGAGDTPVDENWPTEGWPEASYMVEKAYVERVLDLFEQQHRECRVVRMRPAFIFQRASASEQRRLFAGPLVPNRLVRPELLPVLPYPRRLRFQTLHSADAATAYAAAVVADVRGAFNLAAEPVLDRVGIERLLGVRAISVPPRLVRTALAGAWHLHLAPATPGLFDALMHLPVMDTSRARTELGWTPRTAATDTLRLFLDAFRHGSGGPTPPLAPDAGGPGRHREFGSGVGGHDPVDE</sequence>
<dbReference type="EMBL" id="JAAXOT010000013">
    <property type="protein sequence ID" value="NKY59130.1"/>
    <property type="molecule type" value="Genomic_DNA"/>
</dbReference>
<dbReference type="PANTHER" id="PTHR48079">
    <property type="entry name" value="PROTEIN YEEZ"/>
    <property type="match status" value="1"/>
</dbReference>
<dbReference type="GO" id="GO:0004029">
    <property type="term" value="F:aldehyde dehydrogenase (NAD+) activity"/>
    <property type="evidence" value="ECO:0007669"/>
    <property type="project" value="TreeGrafter"/>
</dbReference>
<dbReference type="InterPro" id="IPR036291">
    <property type="entry name" value="NAD(P)-bd_dom_sf"/>
</dbReference>
<feature type="domain" description="NAD-dependent epimerase/dehydratase" evidence="2">
    <location>
        <begin position="3"/>
        <end position="172"/>
    </location>
</feature>
<dbReference type="InterPro" id="IPR001509">
    <property type="entry name" value="Epimerase_deHydtase"/>
</dbReference>
<dbReference type="GO" id="GO:0005737">
    <property type="term" value="C:cytoplasm"/>
    <property type="evidence" value="ECO:0007669"/>
    <property type="project" value="TreeGrafter"/>
</dbReference>
<comment type="caution">
    <text evidence="3">The sequence shown here is derived from an EMBL/GenBank/DDBJ whole genome shotgun (WGS) entry which is preliminary data.</text>
</comment>
<name>A0A846YNF4_9NOCA</name>
<reference evidence="3 4" key="1">
    <citation type="submission" date="2020-04" db="EMBL/GenBank/DDBJ databases">
        <title>MicrobeNet Type strains.</title>
        <authorList>
            <person name="Nicholson A.C."/>
        </authorList>
    </citation>
    <scope>NUCLEOTIDE SEQUENCE [LARGE SCALE GENOMIC DNA]</scope>
    <source>
        <strain evidence="3 4">JCM 3332</strain>
    </source>
</reference>
<accession>A0A846YNF4</accession>
<evidence type="ECO:0000259" key="2">
    <source>
        <dbReference type="Pfam" id="PF01370"/>
    </source>
</evidence>